<dbReference type="SUPFAM" id="SSF90123">
    <property type="entry name" value="ABC transporter transmembrane region"/>
    <property type="match status" value="1"/>
</dbReference>
<dbReference type="KEGG" id="mph:MLP_28850"/>
<evidence type="ECO:0000256" key="3">
    <source>
        <dbReference type="ARBA" id="ARBA00022989"/>
    </source>
</evidence>
<dbReference type="GO" id="GO:0005524">
    <property type="term" value="F:ATP binding"/>
    <property type="evidence" value="ECO:0007669"/>
    <property type="project" value="InterPro"/>
</dbReference>
<dbReference type="Proteomes" id="UP000007947">
    <property type="component" value="Chromosome"/>
</dbReference>
<dbReference type="PROSITE" id="PS50929">
    <property type="entry name" value="ABC_TM1F"/>
    <property type="match status" value="1"/>
</dbReference>
<protein>
    <submittedName>
        <fullName evidence="8">Putative ABC transporter permease protein</fullName>
    </submittedName>
</protein>
<dbReference type="GO" id="GO:0016887">
    <property type="term" value="F:ATP hydrolysis activity"/>
    <property type="evidence" value="ECO:0007669"/>
    <property type="project" value="InterPro"/>
</dbReference>
<dbReference type="InterPro" id="IPR027417">
    <property type="entry name" value="P-loop_NTPase"/>
</dbReference>
<keyword evidence="9" id="KW-1185">Reference proteome</keyword>
<dbReference type="InterPro" id="IPR039421">
    <property type="entry name" value="Type_1_exporter"/>
</dbReference>
<reference evidence="8 9" key="1">
    <citation type="submission" date="2011-05" db="EMBL/GenBank/DDBJ databases">
        <title>Whole genome sequence of Microlunatus phosphovorus NM-1.</title>
        <authorList>
            <person name="Hosoyama A."/>
            <person name="Sasaki K."/>
            <person name="Harada T."/>
            <person name="Igarashi R."/>
            <person name="Kawakoshi A."/>
            <person name="Sasagawa M."/>
            <person name="Fukada J."/>
            <person name="Nakamura S."/>
            <person name="Katano Y."/>
            <person name="Hanada S."/>
            <person name="Kamagata Y."/>
            <person name="Nakamura N."/>
            <person name="Yamazaki S."/>
            <person name="Fujita N."/>
        </authorList>
    </citation>
    <scope>NUCLEOTIDE SEQUENCE [LARGE SCALE GENOMIC DNA]</scope>
    <source>
        <strain evidence="9">ATCC 700054 / DSM 10555 / JCM 9379 / NBRC 101784 / NCIMB 13414 / VKM Ac-1990 / NM-1</strain>
    </source>
</reference>
<evidence type="ECO:0000313" key="9">
    <source>
        <dbReference type="Proteomes" id="UP000007947"/>
    </source>
</evidence>
<accession>F5XJJ9</accession>
<keyword evidence="4 5" id="KW-0472">Membrane</keyword>
<proteinExistence type="predicted"/>
<dbReference type="GO" id="GO:0005886">
    <property type="term" value="C:plasma membrane"/>
    <property type="evidence" value="ECO:0007669"/>
    <property type="project" value="UniProtKB-SubCell"/>
</dbReference>
<evidence type="ECO:0000256" key="2">
    <source>
        <dbReference type="ARBA" id="ARBA00022692"/>
    </source>
</evidence>
<evidence type="ECO:0000313" key="8">
    <source>
        <dbReference type="EMBL" id="BAK35899.1"/>
    </source>
</evidence>
<dbReference type="InterPro" id="IPR011527">
    <property type="entry name" value="ABC1_TM_dom"/>
</dbReference>
<evidence type="ECO:0000256" key="4">
    <source>
        <dbReference type="ARBA" id="ARBA00023136"/>
    </source>
</evidence>
<dbReference type="InterPro" id="IPR017871">
    <property type="entry name" value="ABC_transporter-like_CS"/>
</dbReference>
<dbReference type="PROSITE" id="PS00211">
    <property type="entry name" value="ABC_TRANSPORTER_1"/>
    <property type="match status" value="1"/>
</dbReference>
<dbReference type="PANTHER" id="PTHR43394:SF1">
    <property type="entry name" value="ATP-BINDING CASSETTE SUB-FAMILY B MEMBER 10, MITOCHONDRIAL"/>
    <property type="match status" value="1"/>
</dbReference>
<dbReference type="EMBL" id="AP012204">
    <property type="protein sequence ID" value="BAK35899.1"/>
    <property type="molecule type" value="Genomic_DNA"/>
</dbReference>
<dbReference type="Gene3D" id="3.40.50.300">
    <property type="entry name" value="P-loop containing nucleotide triphosphate hydrolases"/>
    <property type="match status" value="1"/>
</dbReference>
<keyword evidence="3 5" id="KW-1133">Transmembrane helix</keyword>
<comment type="subcellular location">
    <subcellularLocation>
        <location evidence="1">Cell membrane</location>
        <topology evidence="1">Multi-pass membrane protein</topology>
    </subcellularLocation>
</comment>
<sequence length="306" mass="31647">MVWLAARLAAEGAISVGQLVAVFGYAAVLVVPVSFLIEGAVDISRALVAGRRVTDFLSLQRNDEVRKAALPTDGDLIDSVSGVAAPAGMFTAIATARQADAVALVDRLGGFRPGALWNGQSIDEVDPTRLREHLLVADNDADLFAGSLADVVAGRHPVNESEVRQALHIAAADDVLQSLSDGLTSRIDSGGGNLSGGQRQRVRLARAVLSDPTVLLAVDPTSAVDAATEASIVKRLARARQGRTTVVTSTSALILAEADQVHLLAGDRLVASGTHTTLLRDEPAYAALVFRGEAPKGAGAAGDDPS</sequence>
<evidence type="ECO:0000259" key="6">
    <source>
        <dbReference type="PROSITE" id="PS50893"/>
    </source>
</evidence>
<keyword evidence="2 5" id="KW-0812">Transmembrane</keyword>
<dbReference type="PANTHER" id="PTHR43394">
    <property type="entry name" value="ATP-DEPENDENT PERMEASE MDL1, MITOCHONDRIAL"/>
    <property type="match status" value="1"/>
</dbReference>
<dbReference type="GO" id="GO:0015421">
    <property type="term" value="F:ABC-type oligopeptide transporter activity"/>
    <property type="evidence" value="ECO:0007669"/>
    <property type="project" value="TreeGrafter"/>
</dbReference>
<evidence type="ECO:0000256" key="5">
    <source>
        <dbReference type="SAM" id="Phobius"/>
    </source>
</evidence>
<evidence type="ECO:0000256" key="1">
    <source>
        <dbReference type="ARBA" id="ARBA00004651"/>
    </source>
</evidence>
<dbReference type="STRING" id="1032480.MLP_28850"/>
<feature type="domain" description="ABC transporter" evidence="6">
    <location>
        <begin position="28"/>
        <end position="291"/>
    </location>
</feature>
<gene>
    <name evidence="8" type="ordered locus">MLP_28850</name>
</gene>
<dbReference type="PROSITE" id="PS50893">
    <property type="entry name" value="ABC_TRANSPORTER_2"/>
    <property type="match status" value="1"/>
</dbReference>
<feature type="transmembrane region" description="Helical" evidence="5">
    <location>
        <begin position="12"/>
        <end position="37"/>
    </location>
</feature>
<dbReference type="AlphaFoldDB" id="F5XJJ9"/>
<dbReference type="Pfam" id="PF00005">
    <property type="entry name" value="ABC_tran"/>
    <property type="match status" value="1"/>
</dbReference>
<dbReference type="Gene3D" id="1.20.1560.10">
    <property type="entry name" value="ABC transporter type 1, transmembrane domain"/>
    <property type="match status" value="1"/>
</dbReference>
<dbReference type="RefSeq" id="WP_013863768.1">
    <property type="nucleotide sequence ID" value="NC_015635.1"/>
</dbReference>
<dbReference type="InterPro" id="IPR036640">
    <property type="entry name" value="ABC1_TM_sf"/>
</dbReference>
<dbReference type="HOGENOM" id="CLU_000604_84_3_11"/>
<evidence type="ECO:0000259" key="7">
    <source>
        <dbReference type="PROSITE" id="PS50929"/>
    </source>
</evidence>
<organism evidence="8 9">
    <name type="scientific">Microlunatus phosphovorus (strain ATCC 700054 / DSM 10555 / JCM 9379 / NBRC 101784 / NCIMB 13414 / VKM Ac-1990 / NM-1)</name>
    <dbReference type="NCBI Taxonomy" id="1032480"/>
    <lineage>
        <taxon>Bacteria</taxon>
        <taxon>Bacillati</taxon>
        <taxon>Actinomycetota</taxon>
        <taxon>Actinomycetes</taxon>
        <taxon>Propionibacteriales</taxon>
        <taxon>Propionibacteriaceae</taxon>
        <taxon>Microlunatus</taxon>
    </lineage>
</organism>
<feature type="domain" description="ABC transmembrane type-1" evidence="7">
    <location>
        <begin position="1"/>
        <end position="45"/>
    </location>
</feature>
<name>F5XJJ9_MICPN</name>
<dbReference type="InterPro" id="IPR003439">
    <property type="entry name" value="ABC_transporter-like_ATP-bd"/>
</dbReference>
<dbReference type="SUPFAM" id="SSF52540">
    <property type="entry name" value="P-loop containing nucleoside triphosphate hydrolases"/>
    <property type="match status" value="1"/>
</dbReference>
<dbReference type="eggNOG" id="COG1132">
    <property type="taxonomic scope" value="Bacteria"/>
</dbReference>